<keyword evidence="2" id="KW-1185">Reference proteome</keyword>
<protein>
    <submittedName>
        <fullName evidence="1">Uncharacterized protein</fullName>
    </submittedName>
</protein>
<dbReference type="RefSeq" id="WP_039218921.1">
    <property type="nucleotide sequence ID" value="NZ_JENW01000055.1"/>
</dbReference>
<gene>
    <name evidence="1" type="ORF">Z959_09515</name>
</gene>
<sequence>MNLTINHTQQINYINKTIINKKNDNFDSVLDDKKISEEEDKIFYELYKKSHMMHTAFSSVEEAKKHRISFPPSTAPGIVRRAWRQLMENASPEEKSMLDFLGDRFMDKLREKKFNMPNDLNGYINFMTDIKDYLELHYHNVSGISNEFYERIMNNVNKFENELKKYK</sequence>
<comment type="caution">
    <text evidence="1">The sequence shown here is derived from an EMBL/GenBank/DDBJ whole genome shotgun (WGS) entry which is preliminary data.</text>
</comment>
<evidence type="ECO:0000313" key="2">
    <source>
        <dbReference type="Proteomes" id="UP000027770"/>
    </source>
</evidence>
<dbReference type="EMBL" id="JENW01000055">
    <property type="protein sequence ID" value="KEI16568.1"/>
    <property type="molecule type" value="Genomic_DNA"/>
</dbReference>
<evidence type="ECO:0000313" key="1">
    <source>
        <dbReference type="EMBL" id="KEI16568.1"/>
    </source>
</evidence>
<reference evidence="1 2" key="1">
    <citation type="submission" date="2014-02" db="EMBL/GenBank/DDBJ databases">
        <title>Plasmidome dynamics in the species complex Clostridium novyi sensu lato converts strains of independent lineages into distinctly different pathogens.</title>
        <authorList>
            <person name="Skarin H."/>
            <person name="Segerman B."/>
        </authorList>
    </citation>
    <scope>NUCLEOTIDE SEQUENCE [LARGE SCALE GENOMIC DNA]</scope>
    <source>
        <strain evidence="1 2">ATCC 27606</strain>
    </source>
</reference>
<accession>A0AA40M2R2</accession>
<dbReference type="AlphaFoldDB" id="A0AA40M2R2"/>
<dbReference type="Proteomes" id="UP000027770">
    <property type="component" value="Unassembled WGS sequence"/>
</dbReference>
<name>A0AA40M2R2_CLONO</name>
<organism evidence="1 2">
    <name type="scientific">Clostridium novyi B str. ATCC 27606</name>
    <dbReference type="NCBI Taxonomy" id="1443123"/>
    <lineage>
        <taxon>Bacteria</taxon>
        <taxon>Bacillati</taxon>
        <taxon>Bacillota</taxon>
        <taxon>Clostridia</taxon>
        <taxon>Eubacteriales</taxon>
        <taxon>Clostridiaceae</taxon>
        <taxon>Clostridium</taxon>
    </lineage>
</organism>
<proteinExistence type="predicted"/>